<sequence length="123" mass="13706">MLIASSKSDKEMTSLDLAHDEIGPRLAAHLRSLYPKHAAKRLATDFGVEEVTARGWLAGKRPSNRHMDRMFARWGRAFFDFLYAPIAGATDIDSRLDRVAADVAALQAELRRARDAEAARRVA</sequence>
<dbReference type="OrthoDB" id="7307364at2"/>
<dbReference type="RefSeq" id="WP_088150773.1">
    <property type="nucleotide sequence ID" value="NZ_NHON01000013.1"/>
</dbReference>
<keyword evidence="2" id="KW-1185">Reference proteome</keyword>
<proteinExistence type="predicted"/>
<reference evidence="2" key="1">
    <citation type="submission" date="2017-05" db="EMBL/GenBank/DDBJ databases">
        <authorList>
            <person name="Macchi M."/>
            <person name="Festa S."/>
            <person name="Coppotelli B.M."/>
            <person name="Morelli I.S."/>
        </authorList>
    </citation>
    <scope>NUCLEOTIDE SEQUENCE [LARGE SCALE GENOMIC DNA]</scope>
    <source>
        <strain evidence="2">I</strain>
    </source>
</reference>
<evidence type="ECO:0008006" key="3">
    <source>
        <dbReference type="Google" id="ProtNLM"/>
    </source>
</evidence>
<gene>
    <name evidence="1" type="ORF">BWR60_09500</name>
</gene>
<dbReference type="AlphaFoldDB" id="A0A211ZQ73"/>
<evidence type="ECO:0000313" key="1">
    <source>
        <dbReference type="EMBL" id="OWJ67431.1"/>
    </source>
</evidence>
<name>A0A211ZQ73_9PROT</name>
<dbReference type="Proteomes" id="UP000196655">
    <property type="component" value="Unassembled WGS sequence"/>
</dbReference>
<dbReference type="EMBL" id="NHON01000013">
    <property type="protein sequence ID" value="OWJ67431.1"/>
    <property type="molecule type" value="Genomic_DNA"/>
</dbReference>
<evidence type="ECO:0000313" key="2">
    <source>
        <dbReference type="Proteomes" id="UP000196655"/>
    </source>
</evidence>
<accession>A0A211ZQ73</accession>
<organism evidence="1 2">
    <name type="scientific">Inquilinus limosus</name>
    <dbReference type="NCBI Taxonomy" id="171674"/>
    <lineage>
        <taxon>Bacteria</taxon>
        <taxon>Pseudomonadati</taxon>
        <taxon>Pseudomonadota</taxon>
        <taxon>Alphaproteobacteria</taxon>
        <taxon>Rhodospirillales</taxon>
        <taxon>Rhodospirillaceae</taxon>
        <taxon>Inquilinus</taxon>
    </lineage>
</organism>
<comment type="caution">
    <text evidence="1">The sequence shown here is derived from an EMBL/GenBank/DDBJ whole genome shotgun (WGS) entry which is preliminary data.</text>
</comment>
<protein>
    <recommendedName>
        <fullName evidence="3">XRE family transcriptional regulator</fullName>
    </recommendedName>
</protein>